<name>A0A9K3Q7M4_9STRA</name>
<dbReference type="PANTHER" id="PTHR23517">
    <property type="entry name" value="RESISTANCE PROTEIN MDTM, PUTATIVE-RELATED-RELATED"/>
    <property type="match status" value="1"/>
</dbReference>
<comment type="subcellular location">
    <subcellularLocation>
        <location evidence="1">Cell membrane</location>
        <topology evidence="1">Multi-pass membrane protein</topology>
    </subcellularLocation>
</comment>
<feature type="compositionally biased region" description="Basic and acidic residues" evidence="7">
    <location>
        <begin position="57"/>
        <end position="74"/>
    </location>
</feature>
<keyword evidence="5 8" id="KW-1133">Transmembrane helix</keyword>
<dbReference type="Proteomes" id="UP000693970">
    <property type="component" value="Unassembled WGS sequence"/>
</dbReference>
<evidence type="ECO:0000256" key="1">
    <source>
        <dbReference type="ARBA" id="ARBA00004651"/>
    </source>
</evidence>
<feature type="transmembrane region" description="Helical" evidence="8">
    <location>
        <begin position="166"/>
        <end position="187"/>
    </location>
</feature>
<evidence type="ECO:0000256" key="5">
    <source>
        <dbReference type="ARBA" id="ARBA00022989"/>
    </source>
</evidence>
<dbReference type="AlphaFoldDB" id="A0A9K3Q7M4"/>
<dbReference type="PANTHER" id="PTHR23517:SF3">
    <property type="entry name" value="INTEGRAL MEMBRANE TRANSPORT PROTEIN"/>
    <property type="match status" value="1"/>
</dbReference>
<reference evidence="9" key="1">
    <citation type="journal article" date="2021" name="Sci. Rep.">
        <title>Diploid genomic architecture of Nitzschia inconspicua, an elite biomass production diatom.</title>
        <authorList>
            <person name="Oliver A."/>
            <person name="Podell S."/>
            <person name="Pinowska A."/>
            <person name="Traller J.C."/>
            <person name="Smith S.R."/>
            <person name="McClure R."/>
            <person name="Beliaev A."/>
            <person name="Bohutskyi P."/>
            <person name="Hill E.A."/>
            <person name="Rabines A."/>
            <person name="Zheng H."/>
            <person name="Allen L.Z."/>
            <person name="Kuo A."/>
            <person name="Grigoriev I.V."/>
            <person name="Allen A.E."/>
            <person name="Hazlebeck D."/>
            <person name="Allen E.E."/>
        </authorList>
    </citation>
    <scope>NUCLEOTIDE SEQUENCE</scope>
    <source>
        <strain evidence="9">Hildebrandi</strain>
    </source>
</reference>
<comment type="caution">
    <text evidence="9">The sequence shown here is derived from an EMBL/GenBank/DDBJ whole genome shotgun (WGS) entry which is preliminary data.</text>
</comment>
<keyword evidence="4 8" id="KW-0812">Transmembrane</keyword>
<feature type="region of interest" description="Disordered" evidence="7">
    <location>
        <begin position="334"/>
        <end position="355"/>
    </location>
</feature>
<feature type="region of interest" description="Disordered" evidence="7">
    <location>
        <begin position="1"/>
        <end position="74"/>
    </location>
</feature>
<evidence type="ECO:0000256" key="2">
    <source>
        <dbReference type="ARBA" id="ARBA00022448"/>
    </source>
</evidence>
<dbReference type="Pfam" id="PF07690">
    <property type="entry name" value="MFS_1"/>
    <property type="match status" value="1"/>
</dbReference>
<evidence type="ECO:0000256" key="8">
    <source>
        <dbReference type="SAM" id="Phobius"/>
    </source>
</evidence>
<dbReference type="InterPro" id="IPR011701">
    <property type="entry name" value="MFS"/>
</dbReference>
<keyword evidence="6 8" id="KW-0472">Membrane</keyword>
<proteinExistence type="predicted"/>
<keyword evidence="2" id="KW-0813">Transport</keyword>
<keyword evidence="10" id="KW-1185">Reference proteome</keyword>
<dbReference type="GO" id="GO:0005886">
    <property type="term" value="C:plasma membrane"/>
    <property type="evidence" value="ECO:0007669"/>
    <property type="project" value="UniProtKB-SubCell"/>
</dbReference>
<protein>
    <submittedName>
        <fullName evidence="9">Major facilitator superfamily transporter</fullName>
    </submittedName>
</protein>
<evidence type="ECO:0000256" key="4">
    <source>
        <dbReference type="ARBA" id="ARBA00022692"/>
    </source>
</evidence>
<feature type="transmembrane region" description="Helical" evidence="8">
    <location>
        <begin position="252"/>
        <end position="273"/>
    </location>
</feature>
<gene>
    <name evidence="9" type="ORF">IV203_034129</name>
</gene>
<feature type="transmembrane region" description="Helical" evidence="8">
    <location>
        <begin position="308"/>
        <end position="327"/>
    </location>
</feature>
<sequence length="611" mass="67573">MFRRRQSKDPFLSIHRNSTLLHQTTSQSLPPPNSFCSSSDLRYQDDSSTLDVSGEGESYHDEPMSYPEGFKDNPNDLSSEPDASFFGLSPPTTRTPPIPSTTTTSFSLETLWHNLCQGCTSLKDSPPELHKAFVLKFLDSYSYFSFSIIFTLFLSNDFGLDDVTAGTLYGAWGALITIYGLLTGFVVDNLGVAQSLKLGFILSLLARIGIFMTTSRTMLYFHVCGTLPLANCLGIPVLTTGIRRYTNEANRGFAFGLFYVIMNVAALISGPAVDVLTIWYKGDKETESEAAGSSTEEPRSWSMTSYRAIILSGIISNVLAALVSLTVREIKVDTQEEAPPPLQSSTNTKTNKPSAVIDPMIIPPSPAQGVVRTFRPRTGSPWKILRETFGLPAFRRFLLVCLIMLNVRMIFRHLDATLPKYMVREFGPDVAKGTIYSINPAIIIILVPIVTAMTSQVDPLVMMHYGSYVSAASVFILAMSTSIWACVVFVTILSLGEAIWSPRLYDYTVTVCPERREGTFMALSSAPMFLAKLPVGFLSGVLLQRYCPLTLQDGEERHSQTMWLIIGLLTASSPVLMTCCWNYISKKDSAPTTEFDGTVNYTELQQRSTME</sequence>
<dbReference type="OrthoDB" id="566532at2759"/>
<reference evidence="9" key="2">
    <citation type="submission" date="2021-04" db="EMBL/GenBank/DDBJ databases">
        <authorList>
            <person name="Podell S."/>
        </authorList>
    </citation>
    <scope>NUCLEOTIDE SEQUENCE</scope>
    <source>
        <strain evidence="9">Hildebrandi</strain>
    </source>
</reference>
<evidence type="ECO:0000256" key="3">
    <source>
        <dbReference type="ARBA" id="ARBA00022475"/>
    </source>
</evidence>
<organism evidence="9 10">
    <name type="scientific">Nitzschia inconspicua</name>
    <dbReference type="NCBI Taxonomy" id="303405"/>
    <lineage>
        <taxon>Eukaryota</taxon>
        <taxon>Sar</taxon>
        <taxon>Stramenopiles</taxon>
        <taxon>Ochrophyta</taxon>
        <taxon>Bacillariophyta</taxon>
        <taxon>Bacillariophyceae</taxon>
        <taxon>Bacillariophycidae</taxon>
        <taxon>Bacillariales</taxon>
        <taxon>Bacillariaceae</taxon>
        <taxon>Nitzschia</taxon>
    </lineage>
</organism>
<accession>A0A9K3Q7M4</accession>
<feature type="compositionally biased region" description="Polar residues" evidence="7">
    <location>
        <begin position="15"/>
        <end position="51"/>
    </location>
</feature>
<feature type="transmembrane region" description="Helical" evidence="8">
    <location>
        <begin position="133"/>
        <end position="154"/>
    </location>
</feature>
<evidence type="ECO:0000313" key="10">
    <source>
        <dbReference type="Proteomes" id="UP000693970"/>
    </source>
</evidence>
<feature type="transmembrane region" description="Helical" evidence="8">
    <location>
        <begin position="434"/>
        <end position="453"/>
    </location>
</feature>
<feature type="compositionally biased region" description="Polar residues" evidence="7">
    <location>
        <begin position="343"/>
        <end position="353"/>
    </location>
</feature>
<feature type="transmembrane region" description="Helical" evidence="8">
    <location>
        <begin position="196"/>
        <end position="213"/>
    </location>
</feature>
<evidence type="ECO:0000256" key="7">
    <source>
        <dbReference type="SAM" id="MobiDB-lite"/>
    </source>
</evidence>
<feature type="transmembrane region" description="Helical" evidence="8">
    <location>
        <begin position="474"/>
        <end position="500"/>
    </location>
</feature>
<feature type="transmembrane region" description="Helical" evidence="8">
    <location>
        <begin position="520"/>
        <end position="543"/>
    </location>
</feature>
<feature type="transmembrane region" description="Helical" evidence="8">
    <location>
        <begin position="563"/>
        <end position="584"/>
    </location>
</feature>
<keyword evidence="3" id="KW-1003">Cell membrane</keyword>
<evidence type="ECO:0000256" key="6">
    <source>
        <dbReference type="ARBA" id="ARBA00023136"/>
    </source>
</evidence>
<dbReference type="InterPro" id="IPR050171">
    <property type="entry name" value="MFS_Transporters"/>
</dbReference>
<dbReference type="GO" id="GO:0022857">
    <property type="term" value="F:transmembrane transporter activity"/>
    <property type="evidence" value="ECO:0007669"/>
    <property type="project" value="InterPro"/>
</dbReference>
<feature type="transmembrane region" description="Helical" evidence="8">
    <location>
        <begin position="219"/>
        <end position="240"/>
    </location>
</feature>
<dbReference type="EMBL" id="JAGRRH010000002">
    <property type="protein sequence ID" value="KAG7373405.1"/>
    <property type="molecule type" value="Genomic_DNA"/>
</dbReference>
<evidence type="ECO:0000313" key="9">
    <source>
        <dbReference type="EMBL" id="KAG7373405.1"/>
    </source>
</evidence>